<dbReference type="InterPro" id="IPR012902">
    <property type="entry name" value="N_methyl_site"/>
</dbReference>
<protein>
    <submittedName>
        <fullName evidence="3">Prepilin-type N-terminal cleavage/methylation domain-containing protein</fullName>
    </submittedName>
</protein>
<dbReference type="AlphaFoldDB" id="A0A934S5U8"/>
<accession>A0A934S5U8</accession>
<evidence type="ECO:0000256" key="1">
    <source>
        <dbReference type="SAM" id="MobiDB-lite"/>
    </source>
</evidence>
<dbReference type="EMBL" id="JAENIL010000064">
    <property type="protein sequence ID" value="MBK1879939.1"/>
    <property type="molecule type" value="Genomic_DNA"/>
</dbReference>
<dbReference type="InterPro" id="IPR045584">
    <property type="entry name" value="Pilin-like"/>
</dbReference>
<organism evidence="3 4">
    <name type="scientific">Pelagicoccus mobilis</name>
    <dbReference type="NCBI Taxonomy" id="415221"/>
    <lineage>
        <taxon>Bacteria</taxon>
        <taxon>Pseudomonadati</taxon>
        <taxon>Verrucomicrobiota</taxon>
        <taxon>Opitutia</taxon>
        <taxon>Puniceicoccales</taxon>
        <taxon>Pelagicoccaceae</taxon>
        <taxon>Pelagicoccus</taxon>
    </lineage>
</organism>
<keyword evidence="2" id="KW-1133">Transmembrane helix</keyword>
<dbReference type="Pfam" id="PF07963">
    <property type="entry name" value="N_methyl"/>
    <property type="match status" value="1"/>
</dbReference>
<feature type="region of interest" description="Disordered" evidence="1">
    <location>
        <begin position="1"/>
        <end position="20"/>
    </location>
</feature>
<evidence type="ECO:0000313" key="3">
    <source>
        <dbReference type="EMBL" id="MBK1879939.1"/>
    </source>
</evidence>
<dbReference type="Proteomes" id="UP000617628">
    <property type="component" value="Unassembled WGS sequence"/>
</dbReference>
<sequence length="172" mass="19965">MNLPSRTTLNSRSLRRRSRPRSKRAGFTLVEMMVAMVVTGMVLTAAFGTINLSVKTMEKARDYARVAQILQSEMEDLRTLSYSNIEAMQTTAKVEWEGKFYDGWTSIDLTSEFNEAFGNRYSAWVRVSDRSSNQKLVRVWVSWQRRDGSWQAKRTAAVFTENGLHDYYYRSF</sequence>
<dbReference type="NCBIfam" id="TIGR02532">
    <property type="entry name" value="IV_pilin_GFxxxE"/>
    <property type="match status" value="1"/>
</dbReference>
<keyword evidence="4" id="KW-1185">Reference proteome</keyword>
<keyword evidence="2" id="KW-0812">Transmembrane</keyword>
<dbReference type="SUPFAM" id="SSF54523">
    <property type="entry name" value="Pili subunits"/>
    <property type="match status" value="1"/>
</dbReference>
<keyword evidence="2" id="KW-0472">Membrane</keyword>
<evidence type="ECO:0000313" key="4">
    <source>
        <dbReference type="Proteomes" id="UP000617628"/>
    </source>
</evidence>
<dbReference type="PROSITE" id="PS00409">
    <property type="entry name" value="PROKAR_NTER_METHYL"/>
    <property type="match status" value="1"/>
</dbReference>
<evidence type="ECO:0000256" key="2">
    <source>
        <dbReference type="SAM" id="Phobius"/>
    </source>
</evidence>
<feature type="compositionally biased region" description="Low complexity" evidence="1">
    <location>
        <begin position="1"/>
        <end position="12"/>
    </location>
</feature>
<feature type="transmembrane region" description="Helical" evidence="2">
    <location>
        <begin position="25"/>
        <end position="47"/>
    </location>
</feature>
<reference evidence="3" key="1">
    <citation type="submission" date="2021-01" db="EMBL/GenBank/DDBJ databases">
        <title>Modified the classification status of verrucomicrobia.</title>
        <authorList>
            <person name="Feng X."/>
        </authorList>
    </citation>
    <scope>NUCLEOTIDE SEQUENCE</scope>
    <source>
        <strain evidence="3">KCTC 13126</strain>
    </source>
</reference>
<comment type="caution">
    <text evidence="3">The sequence shown here is derived from an EMBL/GenBank/DDBJ whole genome shotgun (WGS) entry which is preliminary data.</text>
</comment>
<dbReference type="RefSeq" id="WP_267909443.1">
    <property type="nucleotide sequence ID" value="NZ_JAENIL010000064.1"/>
</dbReference>
<name>A0A934S5U8_9BACT</name>
<gene>
    <name evidence="3" type="ORF">JIN87_23850</name>
</gene>
<proteinExistence type="predicted"/>